<dbReference type="InterPro" id="IPR007125">
    <property type="entry name" value="H2A/H2B/H3"/>
</dbReference>
<evidence type="ECO:0000259" key="3">
    <source>
        <dbReference type="Pfam" id="PF00125"/>
    </source>
</evidence>
<evidence type="ECO:0000313" key="6">
    <source>
        <dbReference type="WBParaSite" id="NBR_0000130101-mRNA-1"/>
    </source>
</evidence>
<dbReference type="EMBL" id="UYSL01000973">
    <property type="protein sequence ID" value="VDL64666.1"/>
    <property type="molecule type" value="Genomic_DNA"/>
</dbReference>
<feature type="compositionally biased region" description="Polar residues" evidence="2">
    <location>
        <begin position="30"/>
        <end position="44"/>
    </location>
</feature>
<dbReference type="GO" id="GO:0030527">
    <property type="term" value="F:structural constituent of chromatin"/>
    <property type="evidence" value="ECO:0007669"/>
    <property type="project" value="InterPro"/>
</dbReference>
<proteinExistence type="inferred from homology"/>
<dbReference type="PRINTS" id="PR00622">
    <property type="entry name" value="HISTONEH3"/>
</dbReference>
<evidence type="ECO:0000313" key="4">
    <source>
        <dbReference type="EMBL" id="VDL64666.1"/>
    </source>
</evidence>
<dbReference type="GO" id="GO:0000786">
    <property type="term" value="C:nucleosome"/>
    <property type="evidence" value="ECO:0007669"/>
    <property type="project" value="InterPro"/>
</dbReference>
<feature type="region of interest" description="Disordered" evidence="2">
    <location>
        <begin position="1"/>
        <end position="89"/>
    </location>
</feature>
<gene>
    <name evidence="4" type="ORF">NBR_LOCUS1302</name>
</gene>
<sequence length="267" mass="30279">MVGERSYAKPVLNGSRGNGGRENRDPSFSRLYSSNNEYMTSDSNLAVPMHRKADRRETRPLQERRNYNATTDSGPSRVESPRDSTAPSEILFREFRDREDEVLPFISKYGQLQRMKGVSRADSAQNQQHRKHLGNGMRLPTAIDRIDSSTIVTSNSRRSGGVARFKKTPNRRYRPGAKALLEIRRLQRSVHVLIPKTSIRRVMQEVVADLYPDGAYRFTAEACAAIQEAAEAHIVQLFEDGSSCAHHAKRVTLMTSDLHLVRKLQGW</sequence>
<dbReference type="PANTHER" id="PTHR45810">
    <property type="entry name" value="HISTONE H3.2"/>
    <property type="match status" value="1"/>
</dbReference>
<dbReference type="CDD" id="cd22911">
    <property type="entry name" value="HFD_H3"/>
    <property type="match status" value="1"/>
</dbReference>
<comment type="similarity">
    <text evidence="1">Belongs to the histone H3 family.</text>
</comment>
<feature type="compositionally biased region" description="Basic and acidic residues" evidence="2">
    <location>
        <begin position="54"/>
        <end position="66"/>
    </location>
</feature>
<dbReference type="PANTHER" id="PTHR45810:SF1">
    <property type="entry name" value="HISTONE H3-LIKE CENTROMERIC PROTEIN A"/>
    <property type="match status" value="1"/>
</dbReference>
<dbReference type="AlphaFoldDB" id="A0A0N4XFJ9"/>
<dbReference type="InterPro" id="IPR009072">
    <property type="entry name" value="Histone-fold"/>
</dbReference>
<protein>
    <submittedName>
        <fullName evidence="6">Putative centromere protein A (inferred by orthology to a S. mansoni protein)</fullName>
    </submittedName>
</protein>
<evidence type="ECO:0000313" key="5">
    <source>
        <dbReference type="Proteomes" id="UP000271162"/>
    </source>
</evidence>
<dbReference type="WBParaSite" id="NBR_0000130101-mRNA-1">
    <property type="protein sequence ID" value="NBR_0000130101-mRNA-1"/>
    <property type="gene ID" value="NBR_0000130101"/>
</dbReference>
<reference evidence="4 5" key="2">
    <citation type="submission" date="2018-11" db="EMBL/GenBank/DDBJ databases">
        <authorList>
            <consortium name="Pathogen Informatics"/>
        </authorList>
    </citation>
    <scope>NUCLEOTIDE SEQUENCE [LARGE SCALE GENOMIC DNA]</scope>
</reference>
<name>A0A0N4XFJ9_NIPBR</name>
<evidence type="ECO:0000256" key="2">
    <source>
        <dbReference type="SAM" id="MobiDB-lite"/>
    </source>
</evidence>
<organism evidence="6">
    <name type="scientific">Nippostrongylus brasiliensis</name>
    <name type="common">Rat hookworm</name>
    <dbReference type="NCBI Taxonomy" id="27835"/>
    <lineage>
        <taxon>Eukaryota</taxon>
        <taxon>Metazoa</taxon>
        <taxon>Ecdysozoa</taxon>
        <taxon>Nematoda</taxon>
        <taxon>Chromadorea</taxon>
        <taxon>Rhabditida</taxon>
        <taxon>Rhabditina</taxon>
        <taxon>Rhabditomorpha</taxon>
        <taxon>Strongyloidea</taxon>
        <taxon>Heligmosomidae</taxon>
        <taxon>Nippostrongylus</taxon>
    </lineage>
</organism>
<reference evidence="6" key="1">
    <citation type="submission" date="2017-02" db="UniProtKB">
        <authorList>
            <consortium name="WormBaseParasite"/>
        </authorList>
    </citation>
    <scope>IDENTIFICATION</scope>
</reference>
<dbReference type="Pfam" id="PF00125">
    <property type="entry name" value="Histone"/>
    <property type="match status" value="1"/>
</dbReference>
<dbReference type="STRING" id="27835.A0A0N4XFJ9"/>
<dbReference type="GO" id="GO:0046982">
    <property type="term" value="F:protein heterodimerization activity"/>
    <property type="evidence" value="ECO:0007669"/>
    <property type="project" value="InterPro"/>
</dbReference>
<dbReference type="SMART" id="SM00428">
    <property type="entry name" value="H3"/>
    <property type="match status" value="1"/>
</dbReference>
<dbReference type="InterPro" id="IPR000164">
    <property type="entry name" value="Histone_H3/CENP-A"/>
</dbReference>
<accession>A0A0N4XFJ9</accession>
<dbReference type="GO" id="GO:0003677">
    <property type="term" value="F:DNA binding"/>
    <property type="evidence" value="ECO:0007669"/>
    <property type="project" value="InterPro"/>
</dbReference>
<dbReference type="Gene3D" id="1.10.20.10">
    <property type="entry name" value="Histone, subunit A"/>
    <property type="match status" value="1"/>
</dbReference>
<evidence type="ECO:0000256" key="1">
    <source>
        <dbReference type="ARBA" id="ARBA00010343"/>
    </source>
</evidence>
<feature type="domain" description="Core Histone H2A/H2B/H3" evidence="3">
    <location>
        <begin position="175"/>
        <end position="264"/>
    </location>
</feature>
<keyword evidence="5" id="KW-1185">Reference proteome</keyword>
<dbReference type="OMA" id="RITMRET"/>
<dbReference type="SUPFAM" id="SSF47113">
    <property type="entry name" value="Histone-fold"/>
    <property type="match status" value="1"/>
</dbReference>
<dbReference type="Proteomes" id="UP000271162">
    <property type="component" value="Unassembled WGS sequence"/>
</dbReference>